<dbReference type="EMBL" id="CAFAAL010000018">
    <property type="protein sequence ID" value="CAB4796007.1"/>
    <property type="molecule type" value="Genomic_DNA"/>
</dbReference>
<protein>
    <submittedName>
        <fullName evidence="6">Unannotated protein</fullName>
    </submittedName>
</protein>
<proteinExistence type="predicted"/>
<evidence type="ECO:0000313" key="5">
    <source>
        <dbReference type="EMBL" id="CAB4902333.1"/>
    </source>
</evidence>
<evidence type="ECO:0000313" key="6">
    <source>
        <dbReference type="EMBL" id="CAB5030413.1"/>
    </source>
</evidence>
<dbReference type="AlphaFoldDB" id="A0A6J7RN66"/>
<evidence type="ECO:0000313" key="3">
    <source>
        <dbReference type="EMBL" id="CAB4796007.1"/>
    </source>
</evidence>
<dbReference type="EMBL" id="CAFBLJ010000012">
    <property type="protein sequence ID" value="CAB4859805.1"/>
    <property type="molecule type" value="Genomic_DNA"/>
</dbReference>
<accession>A0A6J7RN66</accession>
<gene>
    <name evidence="1" type="ORF">UFOPK2658_01078</name>
    <name evidence="2" type="ORF">UFOPK2880_01158</name>
    <name evidence="3" type="ORF">UFOPK3004_00361</name>
    <name evidence="4" type="ORF">UFOPK3304_00386</name>
    <name evidence="5" type="ORF">UFOPK3494_01009</name>
    <name evidence="6" type="ORF">UFOPK4134_00920</name>
</gene>
<sequence>MKKLSLVALSVASLAGMLAVPSQVHAGADGSNGDILGIVGSDTTYYVMNALTDAHNLSSRYNPNGDKAVNIPPLVSANTSVEAGESCSATATTSLTNSTCLATAWLKAARLAWPGGAVLPADSGCTTQYVFGGIGTEDTNQDGKIVAADDIEYTTVTSLPSSAYDVRLGVVPPNGSGDGRSAISTSGIKGVPYNSASNNFACLDIARSSSYSADTTKYEYWAFALDAIGWTYFPTNTNAAVSNGLVTTDLNKIYQCATSSVDVNADGDYFDTGDKKIGYPEIRYWNQLTANSNVSVEPAKIAAYRIQAGSGTGKDVATIFMGRTDGVDSEVLKNCDGYNGVDKDNNVNTSFTFPIVQEHDCRNVSEADKPNAICWYGYSRWVLQARALETDKRNGAIFGKYGTSPTDMKRPSFSTINDSQTRYMATRWIYNVIPLNSTSVTSGVGADVPRSGDARRFVGVSVQPDDANTTPAECADGSEVAVTADPAATPPVLAQSAADCNFDGDKVDTGVAVGAVPGFICGDPTARRIIASFGFKPISSGITDAGSSSYGTSNCRRNKTGF</sequence>
<name>A0A6J7RN66_9ZZZZ</name>
<evidence type="ECO:0000313" key="1">
    <source>
        <dbReference type="EMBL" id="CAB4721739.1"/>
    </source>
</evidence>
<evidence type="ECO:0000313" key="2">
    <source>
        <dbReference type="EMBL" id="CAB4776745.1"/>
    </source>
</evidence>
<dbReference type="EMBL" id="CAEZZP010000073">
    <property type="protein sequence ID" value="CAB4776745.1"/>
    <property type="molecule type" value="Genomic_DNA"/>
</dbReference>
<evidence type="ECO:0000313" key="4">
    <source>
        <dbReference type="EMBL" id="CAB4859805.1"/>
    </source>
</evidence>
<dbReference type="EMBL" id="CAEZYH010000042">
    <property type="protein sequence ID" value="CAB4721739.1"/>
    <property type="molecule type" value="Genomic_DNA"/>
</dbReference>
<dbReference type="EMBL" id="CAFBPS010000061">
    <property type="protein sequence ID" value="CAB5030413.1"/>
    <property type="molecule type" value="Genomic_DNA"/>
</dbReference>
<reference evidence="6" key="1">
    <citation type="submission" date="2020-05" db="EMBL/GenBank/DDBJ databases">
        <authorList>
            <person name="Chiriac C."/>
            <person name="Salcher M."/>
            <person name="Ghai R."/>
            <person name="Kavagutti S V."/>
        </authorList>
    </citation>
    <scope>NUCLEOTIDE SEQUENCE</scope>
</reference>
<organism evidence="6">
    <name type="scientific">freshwater metagenome</name>
    <dbReference type="NCBI Taxonomy" id="449393"/>
    <lineage>
        <taxon>unclassified sequences</taxon>
        <taxon>metagenomes</taxon>
        <taxon>ecological metagenomes</taxon>
    </lineage>
</organism>
<dbReference type="EMBL" id="CAFBMF010000059">
    <property type="protein sequence ID" value="CAB4902333.1"/>
    <property type="molecule type" value="Genomic_DNA"/>
</dbReference>